<keyword evidence="5" id="KW-0627">Porphyrin biosynthesis</keyword>
<dbReference type="AlphaFoldDB" id="A0A5E8BB47"/>
<evidence type="ECO:0000256" key="1">
    <source>
        <dbReference type="ARBA" id="ARBA00004744"/>
    </source>
</evidence>
<comment type="pathway">
    <text evidence="1">Porphyrin-containing compound metabolism; protoheme biosynthesis.</text>
</comment>
<dbReference type="InterPro" id="IPR001015">
    <property type="entry name" value="Ferrochelatase"/>
</dbReference>
<evidence type="ECO:0000256" key="2">
    <source>
        <dbReference type="ARBA" id="ARBA00023004"/>
    </source>
</evidence>
<dbReference type="InterPro" id="IPR033644">
    <property type="entry name" value="Ferrochelatase_C"/>
</dbReference>
<dbReference type="RefSeq" id="XP_031852380.1">
    <property type="nucleotide sequence ID" value="XM_031996489.1"/>
</dbReference>
<dbReference type="HAMAP" id="MF_00323">
    <property type="entry name" value="Ferrochelatase"/>
    <property type="match status" value="1"/>
</dbReference>
<evidence type="ECO:0000256" key="3">
    <source>
        <dbReference type="ARBA" id="ARBA00023133"/>
    </source>
</evidence>
<accession>A0A5E8BB47</accession>
<dbReference type="CDD" id="cd03411">
    <property type="entry name" value="Ferrochelatase_N"/>
    <property type="match status" value="1"/>
</dbReference>
<dbReference type="EMBL" id="CABVLU010000002">
    <property type="protein sequence ID" value="VVT48418.1"/>
    <property type="molecule type" value="Genomic_DNA"/>
</dbReference>
<dbReference type="NCBIfam" id="TIGR00109">
    <property type="entry name" value="hemH"/>
    <property type="match status" value="1"/>
</dbReference>
<keyword evidence="2" id="KW-0408">Iron</keyword>
<proteinExistence type="inferred from homology"/>
<dbReference type="PANTHER" id="PTHR11108">
    <property type="entry name" value="FERROCHELATASE"/>
    <property type="match status" value="1"/>
</dbReference>
<dbReference type="PANTHER" id="PTHR11108:SF1">
    <property type="entry name" value="FERROCHELATASE, MITOCHONDRIAL"/>
    <property type="match status" value="1"/>
</dbReference>
<sequence>MALFRTLETTRITSSSYFKSPRSFWNIRRNSTLTDVDSKGTAIVLLNMGGPSKIPEVRDFLFRLFSDKDIIPLGPFQNIIAKFITSRRTPTIESHYKEIGGGSPIRKWSEYQAIETCKILDKISPKTAPHKPYVAFRYANPLTEETYKKILDDGITRAVAFSQYPQYSISTTKSSFNELDRIREIADPEKKVKWSSIQRWPTHPKLAKAFAKNISAELEKFPEADRDKVVIVFSAHSIPIDFVNSADTYPPEVASTVHAVMQELQFCNPYRLAWQSQVGPKPWLGPKTNRTIATLESNPDVKGIVIVPIAFTSDHIETLHELDIELIEECKRPEIVRRAESLNGSPLFIEALADIVACHLDPATHDPDGLKQVQSGVAIKKFDLKVK</sequence>
<comment type="similarity">
    <text evidence="6">Belongs to the ferrochelatase family.</text>
</comment>
<evidence type="ECO:0000256" key="4">
    <source>
        <dbReference type="ARBA" id="ARBA00023239"/>
    </source>
</evidence>
<dbReference type="CDD" id="cd00419">
    <property type="entry name" value="Ferrochelatase_C"/>
    <property type="match status" value="1"/>
</dbReference>
<dbReference type="GO" id="GO:0005739">
    <property type="term" value="C:mitochondrion"/>
    <property type="evidence" value="ECO:0007669"/>
    <property type="project" value="TreeGrafter"/>
</dbReference>
<organism evidence="7 8">
    <name type="scientific">Magnusiomyces paraingens</name>
    <dbReference type="NCBI Taxonomy" id="2606893"/>
    <lineage>
        <taxon>Eukaryota</taxon>
        <taxon>Fungi</taxon>
        <taxon>Dikarya</taxon>
        <taxon>Ascomycota</taxon>
        <taxon>Saccharomycotina</taxon>
        <taxon>Dipodascomycetes</taxon>
        <taxon>Dipodascales</taxon>
        <taxon>Dipodascaceae</taxon>
        <taxon>Magnusiomyces</taxon>
    </lineage>
</organism>
<dbReference type="FunFam" id="3.40.50.1400:FF:000001">
    <property type="entry name" value="Ferrochelatase"/>
    <property type="match status" value="1"/>
</dbReference>
<dbReference type="Proteomes" id="UP000398389">
    <property type="component" value="Unassembled WGS sequence"/>
</dbReference>
<dbReference type="OrthoDB" id="1323at2759"/>
<keyword evidence="3" id="KW-0350">Heme biosynthesis</keyword>
<name>A0A5E8BB47_9ASCO</name>
<dbReference type="SUPFAM" id="SSF53800">
    <property type="entry name" value="Chelatase"/>
    <property type="match status" value="1"/>
</dbReference>
<keyword evidence="8" id="KW-1185">Reference proteome</keyword>
<dbReference type="Pfam" id="PF00762">
    <property type="entry name" value="Ferrochelatase"/>
    <property type="match status" value="1"/>
</dbReference>
<protein>
    <recommendedName>
        <fullName evidence="9">Ferrochelatase</fullName>
    </recommendedName>
</protein>
<keyword evidence="4" id="KW-0456">Lyase</keyword>
<evidence type="ECO:0008006" key="9">
    <source>
        <dbReference type="Google" id="ProtNLM"/>
    </source>
</evidence>
<evidence type="ECO:0000313" key="8">
    <source>
        <dbReference type="Proteomes" id="UP000398389"/>
    </source>
</evidence>
<dbReference type="GO" id="GO:0004325">
    <property type="term" value="F:ferrochelatase activity"/>
    <property type="evidence" value="ECO:0007669"/>
    <property type="project" value="InterPro"/>
</dbReference>
<gene>
    <name evidence="7" type="ORF">SAPINGB_P001769</name>
</gene>
<dbReference type="InterPro" id="IPR033659">
    <property type="entry name" value="Ferrochelatase_N"/>
</dbReference>
<dbReference type="GeneID" id="43580589"/>
<dbReference type="GO" id="GO:0006783">
    <property type="term" value="P:heme biosynthetic process"/>
    <property type="evidence" value="ECO:0007669"/>
    <property type="project" value="UniProtKB-KW"/>
</dbReference>
<evidence type="ECO:0000256" key="6">
    <source>
        <dbReference type="RuleBase" id="RU004185"/>
    </source>
</evidence>
<dbReference type="UniPathway" id="UPA00252"/>
<evidence type="ECO:0000313" key="7">
    <source>
        <dbReference type="EMBL" id="VVT48418.1"/>
    </source>
</evidence>
<reference evidence="7 8" key="1">
    <citation type="submission" date="2019-09" db="EMBL/GenBank/DDBJ databases">
        <authorList>
            <person name="Brejova B."/>
        </authorList>
    </citation>
    <scope>NUCLEOTIDE SEQUENCE [LARGE SCALE GENOMIC DNA]</scope>
</reference>
<evidence type="ECO:0000256" key="5">
    <source>
        <dbReference type="ARBA" id="ARBA00023244"/>
    </source>
</evidence>
<dbReference type="Gene3D" id="3.40.50.1400">
    <property type="match status" value="2"/>
</dbReference>